<dbReference type="RefSeq" id="WP_115270573.1">
    <property type="nucleotide sequence ID" value="NZ_JBNPOC010000104.1"/>
</dbReference>
<feature type="transmembrane region" description="Helical" evidence="1">
    <location>
        <begin position="7"/>
        <end position="29"/>
    </location>
</feature>
<gene>
    <name evidence="2" type="ORF">NCTC12224_02177</name>
</gene>
<proteinExistence type="predicted"/>
<dbReference type="Proteomes" id="UP000254924">
    <property type="component" value="Unassembled WGS sequence"/>
</dbReference>
<keyword evidence="1" id="KW-1133">Transmembrane helix</keyword>
<dbReference type="GeneID" id="78357426"/>
<protein>
    <submittedName>
        <fullName evidence="2">Uncharacterized protein</fullName>
    </submittedName>
</protein>
<dbReference type="EMBL" id="UHFN01000007">
    <property type="protein sequence ID" value="SUN63003.1"/>
    <property type="molecule type" value="Genomic_DNA"/>
</dbReference>
<dbReference type="OrthoDB" id="2299190at2"/>
<accession>A0A380KD82</accession>
<dbReference type="AlphaFoldDB" id="A0A380KD82"/>
<sequence length="136" mass="15366">MENIMPYLGIGVVWLIIIAISLFCLAWAWLFTRTIATRSITSIAVVIGLIVAVFFSHAYLSSASFERTKKAAVTEYNASKVEREVKVISENGQVLYQTSGHFDIEYKDNRLRWIDEDGKVQLVYIGNSSTVIINEK</sequence>
<keyword evidence="3" id="KW-1185">Reference proteome</keyword>
<name>A0A380KD82_9STRE</name>
<feature type="transmembrane region" description="Helical" evidence="1">
    <location>
        <begin position="35"/>
        <end position="60"/>
    </location>
</feature>
<evidence type="ECO:0000313" key="2">
    <source>
        <dbReference type="EMBL" id="SUN63003.1"/>
    </source>
</evidence>
<keyword evidence="1" id="KW-0472">Membrane</keyword>
<evidence type="ECO:0000256" key="1">
    <source>
        <dbReference type="SAM" id="Phobius"/>
    </source>
</evidence>
<keyword evidence="1" id="KW-0812">Transmembrane</keyword>
<reference evidence="2 3" key="1">
    <citation type="submission" date="2018-06" db="EMBL/GenBank/DDBJ databases">
        <authorList>
            <consortium name="Pathogen Informatics"/>
            <person name="Doyle S."/>
        </authorList>
    </citation>
    <scope>NUCLEOTIDE SEQUENCE [LARGE SCALE GENOMIC DNA]</scope>
    <source>
        <strain evidence="2 3">NCTC12224</strain>
    </source>
</reference>
<organism evidence="2 3">
    <name type="scientific">Streptococcus hyointestinalis</name>
    <dbReference type="NCBI Taxonomy" id="1337"/>
    <lineage>
        <taxon>Bacteria</taxon>
        <taxon>Bacillati</taxon>
        <taxon>Bacillota</taxon>
        <taxon>Bacilli</taxon>
        <taxon>Lactobacillales</taxon>
        <taxon>Streptococcaceae</taxon>
        <taxon>Streptococcus</taxon>
    </lineage>
</organism>
<evidence type="ECO:0000313" key="3">
    <source>
        <dbReference type="Proteomes" id="UP000254924"/>
    </source>
</evidence>